<evidence type="ECO:0000259" key="2">
    <source>
        <dbReference type="PROSITE" id="PS50835"/>
    </source>
</evidence>
<dbReference type="SUPFAM" id="SSF48726">
    <property type="entry name" value="Immunoglobulin"/>
    <property type="match status" value="2"/>
</dbReference>
<protein>
    <submittedName>
        <fullName evidence="3">(California timema) hypothetical protein</fullName>
    </submittedName>
</protein>
<dbReference type="InterPro" id="IPR007110">
    <property type="entry name" value="Ig-like_dom"/>
</dbReference>
<sequence length="667" mass="74275">MWEFSTRYSQWRPCFSSAMSCLYSRIVASWEPSGRSRPRCESGLLSGIVLAHNAEGTRLDSHVEDLQYTYEQGIPPFLAVNRNQIGQFLVCVLVPYLTGHFQSQQVTECDVPCLQHSELLKYVPHMLQGILSWLAGSIPYFPFHAKGMFEETREELHSSSTSPSRDMIVEKGSEVLLSCKSSIQVEECQWSWKDLYDEEKVYVKSFHSFGDDHHDCSVRFKKILSGQQGVWSCAVRSKNDTNFVTITEVRLAVLPSHLVQFMEEPSDTEVILGNTCTLTCKTIDPTSNCQWTWRPSGAPQEKDMVIQETSPNGQSNDCSLLLNDVSKEKDGLWTCGARAKPYQNYTMTHPVKLTVVNARIGEVELEEVNPHLRGGGGEHLGRTTPSSPERDSNLDPQRLSSTRLARFSVIGKSHPFLGFHRSSVRLALLCFKHHAQTVHTRSQNKGKGRGIHRTKGRVKTGALDVSRIAQQLLGETRTSQKRSRMLAKSGWELVYCGLGLDFLQGTDLVRVSVFFIQATGVDVLVRACVSHPTGRGLGQPCTGHRKGKEGGGEERTRTWRGTTHKLLDGRGNKTWALAMFFQIGDQGWGTAVVVECLNGRVSQYSLDGCQFRAVGFGGPAGRVVEPADGGVDAIGDDPTTQQLHRLGHGKSKTQPRFLSGRYFLEAR</sequence>
<feature type="domain" description="Ig-like" evidence="2">
    <location>
        <begin position="255"/>
        <end position="354"/>
    </location>
</feature>
<evidence type="ECO:0000256" key="1">
    <source>
        <dbReference type="SAM" id="MobiDB-lite"/>
    </source>
</evidence>
<reference evidence="3" key="1">
    <citation type="submission" date="2020-11" db="EMBL/GenBank/DDBJ databases">
        <authorList>
            <person name="Tran Van P."/>
        </authorList>
    </citation>
    <scope>NUCLEOTIDE SEQUENCE</scope>
</reference>
<dbReference type="InterPro" id="IPR013783">
    <property type="entry name" value="Ig-like_fold"/>
</dbReference>
<dbReference type="AlphaFoldDB" id="A0A7R9J6H2"/>
<accession>A0A7R9J6H2</accession>
<dbReference type="InterPro" id="IPR036179">
    <property type="entry name" value="Ig-like_dom_sf"/>
</dbReference>
<dbReference type="SMART" id="SM00409">
    <property type="entry name" value="IG"/>
    <property type="match status" value="2"/>
</dbReference>
<gene>
    <name evidence="3" type="ORF">TCMB3V08_LOCUS6123</name>
</gene>
<evidence type="ECO:0000313" key="3">
    <source>
        <dbReference type="EMBL" id="CAD7573485.1"/>
    </source>
</evidence>
<dbReference type="PROSITE" id="PS50835">
    <property type="entry name" value="IG_LIKE"/>
    <property type="match status" value="1"/>
</dbReference>
<name>A0A7R9J6H2_TIMCA</name>
<dbReference type="InterPro" id="IPR003599">
    <property type="entry name" value="Ig_sub"/>
</dbReference>
<feature type="region of interest" description="Disordered" evidence="1">
    <location>
        <begin position="367"/>
        <end position="397"/>
    </location>
</feature>
<dbReference type="Gene3D" id="2.60.40.10">
    <property type="entry name" value="Immunoglobulins"/>
    <property type="match status" value="2"/>
</dbReference>
<proteinExistence type="predicted"/>
<organism evidence="3">
    <name type="scientific">Timema californicum</name>
    <name type="common">California timema</name>
    <name type="synonym">Walking stick</name>
    <dbReference type="NCBI Taxonomy" id="61474"/>
    <lineage>
        <taxon>Eukaryota</taxon>
        <taxon>Metazoa</taxon>
        <taxon>Ecdysozoa</taxon>
        <taxon>Arthropoda</taxon>
        <taxon>Hexapoda</taxon>
        <taxon>Insecta</taxon>
        <taxon>Pterygota</taxon>
        <taxon>Neoptera</taxon>
        <taxon>Polyneoptera</taxon>
        <taxon>Phasmatodea</taxon>
        <taxon>Timematodea</taxon>
        <taxon>Timematoidea</taxon>
        <taxon>Timematidae</taxon>
        <taxon>Timema</taxon>
    </lineage>
</organism>
<dbReference type="EMBL" id="OE181648">
    <property type="protein sequence ID" value="CAD7573485.1"/>
    <property type="molecule type" value="Genomic_DNA"/>
</dbReference>